<dbReference type="GO" id="GO:0030425">
    <property type="term" value="C:dendrite"/>
    <property type="evidence" value="ECO:0007669"/>
    <property type="project" value="TreeGrafter"/>
</dbReference>
<dbReference type="GeneTree" id="ENSGT00390000016791"/>
<evidence type="ECO:0000259" key="1">
    <source>
        <dbReference type="Pfam" id="PF14649"/>
    </source>
</evidence>
<dbReference type="Pfam" id="PF14649">
    <property type="entry name" value="Spatacsin_C"/>
    <property type="match status" value="1"/>
</dbReference>
<protein>
    <submittedName>
        <fullName evidence="2">SPG11 vesicle trafficking associated, spatacsin</fullName>
    </submittedName>
</protein>
<organism evidence="2 3">
    <name type="scientific">Salmo trutta</name>
    <name type="common">Brown trout</name>
    <dbReference type="NCBI Taxonomy" id="8032"/>
    <lineage>
        <taxon>Eukaryota</taxon>
        <taxon>Metazoa</taxon>
        <taxon>Chordata</taxon>
        <taxon>Craniata</taxon>
        <taxon>Vertebrata</taxon>
        <taxon>Euteleostomi</taxon>
        <taxon>Actinopterygii</taxon>
        <taxon>Neopterygii</taxon>
        <taxon>Teleostei</taxon>
        <taxon>Protacanthopterygii</taxon>
        <taxon>Salmoniformes</taxon>
        <taxon>Salmonidae</taxon>
        <taxon>Salmoninae</taxon>
        <taxon>Salmo</taxon>
    </lineage>
</organism>
<dbReference type="Ensembl" id="ENSSTUT00000067913.1">
    <property type="protein sequence ID" value="ENSSTUP00000064265.1"/>
    <property type="gene ID" value="ENSSTUG00000027292.1"/>
</dbReference>
<feature type="domain" description="Spatacsin C-terminal" evidence="1">
    <location>
        <begin position="2009"/>
        <end position="2293"/>
    </location>
</feature>
<proteinExistence type="predicted"/>
<dbReference type="GO" id="GO:0007409">
    <property type="term" value="P:axonogenesis"/>
    <property type="evidence" value="ECO:0007669"/>
    <property type="project" value="TreeGrafter"/>
</dbReference>
<dbReference type="PANTHER" id="PTHR13650:SF0">
    <property type="entry name" value="SPATACSIN"/>
    <property type="match status" value="1"/>
</dbReference>
<dbReference type="GO" id="GO:0045202">
    <property type="term" value="C:synapse"/>
    <property type="evidence" value="ECO:0007669"/>
    <property type="project" value="TreeGrafter"/>
</dbReference>
<dbReference type="GO" id="GO:0048489">
    <property type="term" value="P:synaptic vesicle transport"/>
    <property type="evidence" value="ECO:0007669"/>
    <property type="project" value="TreeGrafter"/>
</dbReference>
<accession>A0A674AYP8</accession>
<evidence type="ECO:0000313" key="2">
    <source>
        <dbReference type="Ensembl" id="ENSSTUP00000064265.1"/>
    </source>
</evidence>
<dbReference type="InterPro" id="IPR028103">
    <property type="entry name" value="Spatacsin"/>
</dbReference>
<keyword evidence="3" id="KW-1185">Reference proteome</keyword>
<reference evidence="2" key="2">
    <citation type="submission" date="2025-09" db="UniProtKB">
        <authorList>
            <consortium name="Ensembl"/>
        </authorList>
    </citation>
    <scope>IDENTIFICATION</scope>
</reference>
<gene>
    <name evidence="2" type="primary">SPG11</name>
    <name evidence="2" type="synonym">spg11</name>
</gene>
<dbReference type="GO" id="GO:0005737">
    <property type="term" value="C:cytoplasm"/>
    <property type="evidence" value="ECO:0007669"/>
    <property type="project" value="TreeGrafter"/>
</dbReference>
<dbReference type="InterPro" id="IPR028107">
    <property type="entry name" value="Spatacsin_C_dom"/>
</dbReference>
<dbReference type="GO" id="GO:0030424">
    <property type="term" value="C:axon"/>
    <property type="evidence" value="ECO:0007669"/>
    <property type="project" value="TreeGrafter"/>
</dbReference>
<dbReference type="Proteomes" id="UP000472277">
    <property type="component" value="Chromosome 7"/>
</dbReference>
<dbReference type="PANTHER" id="PTHR13650">
    <property type="entry name" value="SPATACSIN"/>
    <property type="match status" value="1"/>
</dbReference>
<reference evidence="2" key="1">
    <citation type="submission" date="2025-08" db="UniProtKB">
        <authorList>
            <consortium name="Ensembl"/>
        </authorList>
    </citation>
    <scope>IDENTIFICATION</scope>
</reference>
<sequence length="2352" mass="262532">MINMLHRSETRDNCALEVALIPESNLCVNVVDTAKAKMAQGCSLLCSLSGAGGLTVGDISESKAPGRTVDGTYTDFAWEEVTVYNGARGSPRLLAVSSEFQLKLYELEAEGPTSGPLVSASEFTADKLLQLVKEKALSVAEVVSLRLLSFVDARSFLLLNSSVVVQLQWQQGAEPETLSCCTGVICILSNFIPLWYVFDSAEGRKLASVDLSSYHTAGLGEDEPAPYLDSFCLLQVSPDLGTAVAATQSNTAFAVDLNHYFRMYPEHLMCRVVPSRPPLRPQGPCDEDSLSSSTYSHTVLGTSFSTDRSWEARLTSLYNKSKATPPSSPQTPGAPWFKDFPHIECGRAAIAAKLSQSRVPSGGATMQFSVPDTTAPVLLSVSEFSTVLTFVSPGNSETTVAFWDLQSQSVTYHRPTSPTVPIQRTAEEQLSLLLKSSGLSLVLFAVSQEELLNRLMVFGSAGTVDSLCHLNEWGRCSIPIHALQAGLKNHQLDTVDFFLKSKKNILTPPSGYILPDQSAAISTQSQLKSKDLCPALDLLRCAIRDNHTEAQSRQFSEQLLSITLAFLNSQVRAVLSATEELDENLQECVEILDSYVSDLRTFMKRFPWPTGGDTSTLVPSPIPVPEEVENDDWSSLSSEEVVERAVLTKQIPRAQAYLRSQNRPDQRLEELRSTGLRLAFNCLTHRDLEQATALLRNMVRLWLCSEWSKIPPNAILYCVLLSLRVPQMAQTDPGSKSLLEELVDRSGSQSEQTLWSSLRLDWVRHWDHNTQRAILLSLTPVHTHHTVSSCDPGVLWSYLTSHHDQRRVTEWIESLAAQNGDPSSAPQWPALTAEVVNNNTRCSAHMRNHILYMLARRGVFIQAEMADFEHLLWRLGQAGGVMQASPPMPQYRSPQGHDLHTRFIHHCLDNGLRYLLYTYLEHNRLTPRNCPVLADNGLYESHPWFEMLVKMQEITRDLSDPERVFQASLTSAQVLIPGSQAMVSSMLLEGHSLLALATIMFAPGGIDQRAGSSVSRVDPQLLKMALSPYPKLKAALFPVSGPRGTTATSSDISVYHLMQSLHPLDPSRLFGWQSANTLGSTETSVELPHFSSPHLVSKYALIENLDFLYYLRHGRPSFAYGTFLVQQLANSNEVKLSHAAEQAYSLAMLHFSVPSVAAACVCFCELLGVCSLKLRVDLKALSLILRLRSQRPGGTSTFSLKDLLAPKGSKLVEVERETAEELLFDLEAAVKDSLERKGISRSSYEAGQEWALPIQFCQLHALPLSSVYPHDCAADSQWLHFLLFVQLHSYPPQQVRSLATQFSPALQAHLTLAFQNLQLSSQWRVGEVEDREAQGQVTLPSEEASDPPKELFQVLLQSQEQASPWRHLLGEALAQHCPTLTTLAACHQVGLSDLLQCLCVWVLTSVDEVIATEATAHLEESPRSHEWNLHDLSIIWKTLLRKCRVRPLIRGFQLFQRDSPLIHVLLMYELCYDYKKYPEAKKKLIEFQKCLITLRSSGAHAPAGIPLQWVECQASVLLLTMMQQCSTQYELRRLLQLLADMERLLKSNGPDFKKLSFLSQVLQDTSVSLSPRLLESYSPDILQGECQSMLEKLQDSGLFHKARQVAELAGLPIDSLVINELLQDLSALKAKRHWERRETRVSFWRKCHEQFRTNSTSPGAASEFFLAQAGASEPHRGSVAETELLCVQERCLLLSLAGHWLSWLTLAPLARLEDLEKQLWTSRVRQQVLLTAMEKESMFALPVPTIAPEENSYEALIREFSFSKMAVLNEPRYLSLDGLPSFSPEEEGGEKTGSEEQGALAILVGQLLDEGCIHEASRVCRYFSFCSRDMWVVLHCRGLASGELQAGLQDMLTFEGLPKKSIPSSTSFSSLSSFVMVPSPEDQTVTQLQILVDECRHGKSYCKQVLSLYELSKELQCSYSEISAEEPQAVLCKVLLSQQPERYKKAQAFISVQGLQPDTVAQLVSTAVVQGLLASAQDGETAEKQMFSPEEGRESFLQLAKLCGDPNLVGIKLLDHIPTVPLGELGCTVELLILAHDCFSLTCNMEGIVRVLQAARHLSHAHLAHSEHYSLLVRLLTGIGRYNDMTYIFDLLNQNHRFEMLLRKKVESNFRLKTALLDYIKRCLPGDSEKYNMVALCFSMCREIGENHEGAARTQLKLIESQPWVTPELKSALIKVLTLLKDAAESYSKDSCVRQAARCVKMAKLTTLQLHFLNHGQDQRVINLRQSDLLGAIVALPRCYQAFVLSEAYDYSPDWAEVLYQKVILSGDFAYLEEFRLHRPLPACLFEDISQKLTHNTPPSSAGQNLKRLLQHCDDVYTYYKLAYEHKFFDVANMLLQDSKTSSYLNDRLGTR</sequence>
<name>A0A674AYP8_SALTR</name>
<dbReference type="GO" id="GO:0007268">
    <property type="term" value="P:chemical synaptic transmission"/>
    <property type="evidence" value="ECO:0007669"/>
    <property type="project" value="TreeGrafter"/>
</dbReference>
<evidence type="ECO:0000313" key="3">
    <source>
        <dbReference type="Proteomes" id="UP000472277"/>
    </source>
</evidence>
<dbReference type="GO" id="GO:0008088">
    <property type="term" value="P:axo-dendritic transport"/>
    <property type="evidence" value="ECO:0007669"/>
    <property type="project" value="TreeGrafter"/>
</dbReference>